<proteinExistence type="predicted"/>
<dbReference type="PANTHER" id="PTHR33144">
    <property type="entry name" value="OS10G0409366 PROTEIN-RELATED"/>
    <property type="match status" value="1"/>
</dbReference>
<dbReference type="PANTHER" id="PTHR33144:SF50">
    <property type="entry name" value="OS03G0714750 PROTEIN"/>
    <property type="match status" value="1"/>
</dbReference>
<dbReference type="Proteomes" id="UP001231189">
    <property type="component" value="Unassembled WGS sequence"/>
</dbReference>
<sequence>MEASEYERISLLKEEKFRKIYYEHLEAARVYDSDDDDEDSEDDDEEHDKEDDASDDETGDENEVHHIAGDHAQVHHQGQEEKSTRGPTDMKKFWAKHGPNNKVQLQFNHLGQPCGVKTSKLSNFMSSLVKGKDVSLGANTWRDVPDCEKNKLWMTLKAYFNLSEENKYWVMKSAAKKWRSFKYYLKITFYDARLTLKRNIANGCGGRIHENQWEKLCKYWRKEKTMAMSAVNKATRANQNNARHTAGTRSFAVVHEQEEIKQGQPVSRSQLYRIVHTNKDGLPVDDYSAAKIEEITAAFHVKPSLIREEHGEGDLYSHIFPNPSKSRMHGFGLVVGGKSSVLLSEAVSAFRDSKEENLQLRGLVQTLLASQAALTERSQLMEDKLNSFIATQELKSTSTAQEEATIAEQMLPETEQVEATEGAAAASIKRCRQATEDNKDEAIRGGKHLKQTEESIRGAKHLKQAAQASQGAKYSQQTNAASQLLGKQLKHSFIATQELKSTSTAQEEATIAEQMLPETEQVEATEGAAAASIKRCRQATEANKDEAIRGGKHSQQTNAASQPKQTVKESTEIKLPGTIENSNKAGLNKRRAVEAKGPTEITESSQVRGTAASIQYMKSSKATTKEATTKEATTLPKKKKRSAADSFKSTTTDCLKITGEAYTQVDGTSQEATVPPKTKKLQNIIDSQVGELQCVVAPDCAKPKPKTSYKKLLEGCEESIKIKEEKVEEIIASKKQKAWFPPRKAMKLTELELDSINKEVVRKVEKELWENDPRDVKCKKRRSSKPQGTMLNTQGTMLNTQGDAAH</sequence>
<feature type="compositionally biased region" description="Polar residues" evidence="1">
    <location>
        <begin position="601"/>
        <end position="617"/>
    </location>
</feature>
<accession>A0AAD8VLT3</accession>
<protein>
    <submittedName>
        <fullName evidence="2">Uncharacterized protein</fullName>
    </submittedName>
</protein>
<feature type="compositionally biased region" description="Acidic residues" evidence="1">
    <location>
        <begin position="33"/>
        <end position="61"/>
    </location>
</feature>
<gene>
    <name evidence="2" type="ORF">QYE76_036095</name>
</gene>
<feature type="compositionally biased region" description="Polar residues" evidence="1">
    <location>
        <begin position="785"/>
        <end position="806"/>
    </location>
</feature>
<dbReference type="AlphaFoldDB" id="A0AAD8VLT3"/>
<dbReference type="EMBL" id="JAUUTY010000007">
    <property type="protein sequence ID" value="KAK1612422.1"/>
    <property type="molecule type" value="Genomic_DNA"/>
</dbReference>
<evidence type="ECO:0000313" key="3">
    <source>
        <dbReference type="Proteomes" id="UP001231189"/>
    </source>
</evidence>
<feature type="region of interest" description="Disordered" evidence="1">
    <location>
        <begin position="772"/>
        <end position="806"/>
    </location>
</feature>
<dbReference type="InterPro" id="IPR004252">
    <property type="entry name" value="Probable_transposase_24"/>
</dbReference>
<evidence type="ECO:0000313" key="2">
    <source>
        <dbReference type="EMBL" id="KAK1612422.1"/>
    </source>
</evidence>
<organism evidence="2 3">
    <name type="scientific">Lolium multiflorum</name>
    <name type="common">Italian ryegrass</name>
    <name type="synonym">Lolium perenne subsp. multiflorum</name>
    <dbReference type="NCBI Taxonomy" id="4521"/>
    <lineage>
        <taxon>Eukaryota</taxon>
        <taxon>Viridiplantae</taxon>
        <taxon>Streptophyta</taxon>
        <taxon>Embryophyta</taxon>
        <taxon>Tracheophyta</taxon>
        <taxon>Spermatophyta</taxon>
        <taxon>Magnoliopsida</taxon>
        <taxon>Liliopsida</taxon>
        <taxon>Poales</taxon>
        <taxon>Poaceae</taxon>
        <taxon>BOP clade</taxon>
        <taxon>Pooideae</taxon>
        <taxon>Poodae</taxon>
        <taxon>Poeae</taxon>
        <taxon>Poeae Chloroplast Group 2 (Poeae type)</taxon>
        <taxon>Loliodinae</taxon>
        <taxon>Loliinae</taxon>
        <taxon>Lolium</taxon>
    </lineage>
</organism>
<feature type="region of interest" description="Disordered" evidence="1">
    <location>
        <begin position="533"/>
        <end position="645"/>
    </location>
</feature>
<name>A0AAD8VLT3_LOLMU</name>
<keyword evidence="3" id="KW-1185">Reference proteome</keyword>
<dbReference type="Pfam" id="PF03004">
    <property type="entry name" value="Transposase_24"/>
    <property type="match status" value="1"/>
</dbReference>
<feature type="region of interest" description="Disordered" evidence="1">
    <location>
        <begin position="28"/>
        <end position="92"/>
    </location>
</feature>
<comment type="caution">
    <text evidence="2">The sequence shown here is derived from an EMBL/GenBank/DDBJ whole genome shotgun (WGS) entry which is preliminary data.</text>
</comment>
<feature type="compositionally biased region" description="Polar residues" evidence="1">
    <location>
        <begin position="553"/>
        <end position="565"/>
    </location>
</feature>
<evidence type="ECO:0000256" key="1">
    <source>
        <dbReference type="SAM" id="MobiDB-lite"/>
    </source>
</evidence>
<feature type="compositionally biased region" description="Basic and acidic residues" evidence="1">
    <location>
        <begin position="62"/>
        <end position="92"/>
    </location>
</feature>
<reference evidence="2" key="1">
    <citation type="submission" date="2023-07" db="EMBL/GenBank/DDBJ databases">
        <title>A chromosome-level genome assembly of Lolium multiflorum.</title>
        <authorList>
            <person name="Chen Y."/>
            <person name="Copetti D."/>
            <person name="Kolliker R."/>
            <person name="Studer B."/>
        </authorList>
    </citation>
    <scope>NUCLEOTIDE SEQUENCE</scope>
    <source>
        <strain evidence="2">02402/16</strain>
        <tissue evidence="2">Leaf</tissue>
    </source>
</reference>